<dbReference type="InterPro" id="IPR003737">
    <property type="entry name" value="GlcNAc_PI_deacetylase-related"/>
</dbReference>
<dbReference type="AlphaFoldDB" id="A0A6G3T044"/>
<evidence type="ECO:0000313" key="2">
    <source>
        <dbReference type="EMBL" id="NEB88362.1"/>
    </source>
</evidence>
<sequence>MPIAVSPPWRTVVISPHFDDAALSLAGLLPTLPGPLAVVTVHGGSPAPGLPVSDWDALCGFSSAVEAYRARRAEDARSCALLGAEQVLVDHPDGPYVGEGDEPAGLDPLLRSLAPGTRVLVPLATNQPDHEAVRLRTQRVLAAAGAPEPWVYADLPYTGHLPEWGTPGAGEALAASEDWGPAYQELNRTHRLTVRHELVLSDEQWAAKREAVLCHASQLAALAPVHGAVLSRTGPLRAELIWSTEPRDHE</sequence>
<comment type="caution">
    <text evidence="2">The sequence shown here is derived from an EMBL/GenBank/DDBJ whole genome shotgun (WGS) entry which is preliminary data.</text>
</comment>
<keyword evidence="1" id="KW-0862">Zinc</keyword>
<organism evidence="2">
    <name type="scientific">Streptomyces anulatus</name>
    <name type="common">Streptomyces chrysomallus</name>
    <dbReference type="NCBI Taxonomy" id="1892"/>
    <lineage>
        <taxon>Bacteria</taxon>
        <taxon>Bacillati</taxon>
        <taxon>Actinomycetota</taxon>
        <taxon>Actinomycetes</taxon>
        <taxon>Kitasatosporales</taxon>
        <taxon>Streptomycetaceae</taxon>
        <taxon>Streptomyces</taxon>
    </lineage>
</organism>
<dbReference type="Pfam" id="PF02585">
    <property type="entry name" value="PIG-L"/>
    <property type="match status" value="1"/>
</dbReference>
<dbReference type="GO" id="GO:0016137">
    <property type="term" value="P:glycoside metabolic process"/>
    <property type="evidence" value="ECO:0007669"/>
    <property type="project" value="UniProtKB-ARBA"/>
</dbReference>
<reference evidence="2" key="1">
    <citation type="submission" date="2020-01" db="EMBL/GenBank/DDBJ databases">
        <title>Insect and environment-associated Actinomycetes.</title>
        <authorList>
            <person name="Currrie C."/>
            <person name="Chevrette M."/>
            <person name="Carlson C."/>
            <person name="Stubbendieck R."/>
            <person name="Wendt-Pienkowski E."/>
        </authorList>
    </citation>
    <scope>NUCLEOTIDE SEQUENCE</scope>
    <source>
        <strain evidence="2">SID505</strain>
    </source>
</reference>
<dbReference type="InterPro" id="IPR024078">
    <property type="entry name" value="LmbE-like_dom_sf"/>
</dbReference>
<dbReference type="SUPFAM" id="SSF102588">
    <property type="entry name" value="LmbE-like"/>
    <property type="match status" value="1"/>
</dbReference>
<dbReference type="RefSeq" id="WP_164259919.1">
    <property type="nucleotide sequence ID" value="NZ_CBDRIV010000009.1"/>
</dbReference>
<name>A0A6G3T044_STRAQ</name>
<protein>
    <submittedName>
        <fullName evidence="2">PIG-L family deacetylase</fullName>
    </submittedName>
</protein>
<evidence type="ECO:0000256" key="1">
    <source>
        <dbReference type="ARBA" id="ARBA00022833"/>
    </source>
</evidence>
<proteinExistence type="predicted"/>
<accession>A0A6G3T044</accession>
<gene>
    <name evidence="2" type="ORF">G3I43_29995</name>
</gene>
<dbReference type="EMBL" id="JAAGMK010000870">
    <property type="protein sequence ID" value="NEB88362.1"/>
    <property type="molecule type" value="Genomic_DNA"/>
</dbReference>
<dbReference type="Gene3D" id="3.40.50.10320">
    <property type="entry name" value="LmbE-like"/>
    <property type="match status" value="1"/>
</dbReference>